<dbReference type="PANTHER" id="PTHR30462">
    <property type="entry name" value="INTERMEMBRANE TRANSPORT PROTEIN PQIB-RELATED"/>
    <property type="match status" value="1"/>
</dbReference>
<sequence>MPIKTPTLKPAKKMVVHTVSTPLPYAHYQRCTQCDMLFRLPVLKRNQSAWCPRCNAKVRDGRDWSLTRLGSMALAMLLLMPFAWSEPLLRLHLLGVRIDANVLQGIWQMTAQGDPITAAMVLFCAVVAPVLLVVSISYLWLGNVLGMNLRPVLLMLGKLKEWVMLDIYLVGIGVASIKVQDYAFLQPGIGLVAFISLTLLSILTLIHMNVEELWGAFLSRASGDPRR</sequence>
<dbReference type="GO" id="GO:0005886">
    <property type="term" value="C:plasma membrane"/>
    <property type="evidence" value="ECO:0007669"/>
    <property type="project" value="UniProtKB-SubCell"/>
</dbReference>
<feature type="transmembrane region" description="Helical" evidence="8">
    <location>
        <begin position="162"/>
        <end position="179"/>
    </location>
</feature>
<keyword evidence="3" id="KW-1003">Cell membrane</keyword>
<evidence type="ECO:0000313" key="10">
    <source>
        <dbReference type="Proteomes" id="UP000254799"/>
    </source>
</evidence>
<accession>A0A377WMP9</accession>
<evidence type="ECO:0000256" key="8">
    <source>
        <dbReference type="SAM" id="Phobius"/>
    </source>
</evidence>
<protein>
    <submittedName>
        <fullName evidence="9">Membrane protein</fullName>
    </submittedName>
</protein>
<dbReference type="InterPro" id="IPR051800">
    <property type="entry name" value="PqiA-PqiB_transport"/>
</dbReference>
<gene>
    <name evidence="9" type="primary">yebS_1</name>
    <name evidence="9" type="ORF">NCTC8849_03753</name>
</gene>
<reference evidence="9 10" key="1">
    <citation type="submission" date="2018-06" db="EMBL/GenBank/DDBJ databases">
        <authorList>
            <consortium name="Pathogen Informatics"/>
            <person name="Doyle S."/>
        </authorList>
    </citation>
    <scope>NUCLEOTIDE SEQUENCE [LARGE SCALE GENOMIC DNA]</scope>
    <source>
        <strain evidence="9 10">NCTC8849</strain>
    </source>
</reference>
<comment type="subcellular location">
    <subcellularLocation>
        <location evidence="1">Cell inner membrane</location>
        <topology evidence="1">Multi-pass membrane protein</topology>
    </subcellularLocation>
</comment>
<evidence type="ECO:0000313" key="9">
    <source>
        <dbReference type="EMBL" id="STT55152.1"/>
    </source>
</evidence>
<keyword evidence="7 8" id="KW-0472">Membrane</keyword>
<keyword evidence="4" id="KW-0997">Cell inner membrane</keyword>
<dbReference type="InterPro" id="IPR005219">
    <property type="entry name" value="PqiA-like_proteobact"/>
</dbReference>
<dbReference type="AlphaFoldDB" id="A0A377WMP9"/>
<evidence type="ECO:0000256" key="2">
    <source>
        <dbReference type="ARBA" id="ARBA00007555"/>
    </source>
</evidence>
<feature type="transmembrane region" description="Helical" evidence="8">
    <location>
        <begin position="116"/>
        <end position="141"/>
    </location>
</feature>
<evidence type="ECO:0000256" key="3">
    <source>
        <dbReference type="ARBA" id="ARBA00022475"/>
    </source>
</evidence>
<evidence type="ECO:0000256" key="5">
    <source>
        <dbReference type="ARBA" id="ARBA00022692"/>
    </source>
</evidence>
<dbReference type="EMBL" id="UGLC01000002">
    <property type="protein sequence ID" value="STT55152.1"/>
    <property type="molecule type" value="Genomic_DNA"/>
</dbReference>
<comment type="similarity">
    <text evidence="2">Belongs to the PqiA family.</text>
</comment>
<evidence type="ECO:0000256" key="1">
    <source>
        <dbReference type="ARBA" id="ARBA00004429"/>
    </source>
</evidence>
<dbReference type="PANTHER" id="PTHR30462:SF1">
    <property type="entry name" value="INTERMEMBRANE TRANSPORT PROTEIN YEBS"/>
    <property type="match status" value="1"/>
</dbReference>
<proteinExistence type="inferred from homology"/>
<evidence type="ECO:0000256" key="7">
    <source>
        <dbReference type="ARBA" id="ARBA00023136"/>
    </source>
</evidence>
<feature type="transmembrane region" description="Helical" evidence="8">
    <location>
        <begin position="66"/>
        <end position="84"/>
    </location>
</feature>
<evidence type="ECO:0000256" key="4">
    <source>
        <dbReference type="ARBA" id="ARBA00022519"/>
    </source>
</evidence>
<evidence type="ECO:0000256" key="6">
    <source>
        <dbReference type="ARBA" id="ARBA00022989"/>
    </source>
</evidence>
<name>A0A377WMP9_KLEPN</name>
<dbReference type="NCBIfam" id="TIGR00155">
    <property type="entry name" value="pqiA_fam"/>
    <property type="match status" value="1"/>
</dbReference>
<organism evidence="9 10">
    <name type="scientific">Klebsiella pneumoniae</name>
    <dbReference type="NCBI Taxonomy" id="573"/>
    <lineage>
        <taxon>Bacteria</taxon>
        <taxon>Pseudomonadati</taxon>
        <taxon>Pseudomonadota</taxon>
        <taxon>Gammaproteobacteria</taxon>
        <taxon>Enterobacterales</taxon>
        <taxon>Enterobacteriaceae</taxon>
        <taxon>Klebsiella/Raoultella group</taxon>
        <taxon>Klebsiella</taxon>
        <taxon>Klebsiella pneumoniae complex</taxon>
    </lineage>
</organism>
<dbReference type="Pfam" id="PF04403">
    <property type="entry name" value="PqiA"/>
    <property type="match status" value="1"/>
</dbReference>
<keyword evidence="6 8" id="KW-1133">Transmembrane helix</keyword>
<feature type="transmembrane region" description="Helical" evidence="8">
    <location>
        <begin position="185"/>
        <end position="206"/>
    </location>
</feature>
<dbReference type="InterPro" id="IPR007498">
    <property type="entry name" value="PqiA-like"/>
</dbReference>
<keyword evidence="5 8" id="KW-0812">Transmembrane</keyword>
<dbReference type="Proteomes" id="UP000254799">
    <property type="component" value="Unassembled WGS sequence"/>
</dbReference>